<evidence type="ECO:0000256" key="5">
    <source>
        <dbReference type="PROSITE-ProRule" id="PRU01248"/>
    </source>
</evidence>
<feature type="domain" description="Tyr recombinase" evidence="6">
    <location>
        <begin position="108"/>
        <end position="300"/>
    </location>
</feature>
<feature type="domain" description="Core-binding (CB)" evidence="7">
    <location>
        <begin position="1"/>
        <end position="86"/>
    </location>
</feature>
<evidence type="ECO:0000256" key="1">
    <source>
        <dbReference type="ARBA" id="ARBA00022829"/>
    </source>
</evidence>
<dbReference type="PROSITE" id="PS51898">
    <property type="entry name" value="TYR_RECOMBINASE"/>
    <property type="match status" value="1"/>
</dbReference>
<dbReference type="Gene3D" id="1.10.443.10">
    <property type="entry name" value="Intergrase catalytic core"/>
    <property type="match status" value="1"/>
</dbReference>
<dbReference type="InterPro" id="IPR044068">
    <property type="entry name" value="CB"/>
</dbReference>
<dbReference type="PANTHER" id="PTHR30349:SF81">
    <property type="entry name" value="TYROSINE RECOMBINASE XERC"/>
    <property type="match status" value="1"/>
</dbReference>
<dbReference type="Gene3D" id="1.10.150.130">
    <property type="match status" value="1"/>
</dbReference>
<reference evidence="8" key="1">
    <citation type="submission" date="2022-08" db="EMBL/GenBank/DDBJ databases">
        <title>Nisaea acidiphila sp. nov., isolated from a marine algal debris and emended description of the genus Nisaea Urios et al. 2008.</title>
        <authorList>
            <person name="Kwon K."/>
        </authorList>
    </citation>
    <scope>NUCLEOTIDE SEQUENCE</scope>
    <source>
        <strain evidence="8">MEBiC11861</strain>
    </source>
</reference>
<dbReference type="AlphaFoldDB" id="A0A9J7AWZ7"/>
<protein>
    <submittedName>
        <fullName evidence="8">Tyrosine-type recombinase/integrase</fullName>
    </submittedName>
</protein>
<keyword evidence="9" id="KW-1185">Reference proteome</keyword>
<evidence type="ECO:0000313" key="8">
    <source>
        <dbReference type="EMBL" id="UUX51322.1"/>
    </source>
</evidence>
<dbReference type="PROSITE" id="PS51900">
    <property type="entry name" value="CB"/>
    <property type="match status" value="1"/>
</dbReference>
<keyword evidence="1" id="KW-0159">Chromosome partition</keyword>
<keyword evidence="4" id="KW-0233">DNA recombination</keyword>
<dbReference type="InterPro" id="IPR011010">
    <property type="entry name" value="DNA_brk_join_enz"/>
</dbReference>
<dbReference type="PANTHER" id="PTHR30349">
    <property type="entry name" value="PHAGE INTEGRASE-RELATED"/>
    <property type="match status" value="1"/>
</dbReference>
<keyword evidence="3 5" id="KW-0238">DNA-binding</keyword>
<dbReference type="Pfam" id="PF00589">
    <property type="entry name" value="Phage_integrase"/>
    <property type="match status" value="1"/>
</dbReference>
<dbReference type="RefSeq" id="WP_257770743.1">
    <property type="nucleotide sequence ID" value="NZ_CP102480.1"/>
</dbReference>
<dbReference type="Proteomes" id="UP001060336">
    <property type="component" value="Chromosome"/>
</dbReference>
<evidence type="ECO:0000259" key="6">
    <source>
        <dbReference type="PROSITE" id="PS51898"/>
    </source>
</evidence>
<dbReference type="GO" id="GO:0015074">
    <property type="term" value="P:DNA integration"/>
    <property type="evidence" value="ECO:0007669"/>
    <property type="project" value="UniProtKB-KW"/>
</dbReference>
<keyword evidence="2" id="KW-0229">DNA integration</keyword>
<evidence type="ECO:0000259" key="7">
    <source>
        <dbReference type="PROSITE" id="PS51900"/>
    </source>
</evidence>
<dbReference type="GO" id="GO:0006310">
    <property type="term" value="P:DNA recombination"/>
    <property type="evidence" value="ECO:0007669"/>
    <property type="project" value="UniProtKB-KW"/>
</dbReference>
<dbReference type="InterPro" id="IPR010998">
    <property type="entry name" value="Integrase_recombinase_N"/>
</dbReference>
<evidence type="ECO:0000313" key="9">
    <source>
        <dbReference type="Proteomes" id="UP001060336"/>
    </source>
</evidence>
<dbReference type="GO" id="GO:0003677">
    <property type="term" value="F:DNA binding"/>
    <property type="evidence" value="ECO:0007669"/>
    <property type="project" value="UniProtKB-UniRule"/>
</dbReference>
<sequence length="301" mass="33759">MKFSRACERFLEHCRLEKGLSDHTLRAYRIDLGEFGKSLREDPDLCEISPERLQAFLAHMRDARGLKPATAKRRFAALKVLFAYFERLEVIEDNPFHRFQLALRLGRRLPRNLSKGELGELTAGIMVSAAGRAQSGEAHKRSTVDLAIRLILVTGIRVGELCAIQITDIDLEDASIRIRGKGNRERRVFLVGEEICDGVASYLRARAARPLAREHTVFLVNARGGPAAPGYIRTLLKEKAAALGLPRRITPHMLRHTAATEYLEKGVDIRYVQRLLGHASIATTEIYAAATDEGLRRALMR</sequence>
<dbReference type="SUPFAM" id="SSF56349">
    <property type="entry name" value="DNA breaking-rejoining enzymes"/>
    <property type="match status" value="1"/>
</dbReference>
<dbReference type="InterPro" id="IPR050090">
    <property type="entry name" value="Tyrosine_recombinase_XerCD"/>
</dbReference>
<evidence type="ECO:0000256" key="4">
    <source>
        <dbReference type="ARBA" id="ARBA00023172"/>
    </source>
</evidence>
<dbReference type="GO" id="GO:0007059">
    <property type="term" value="P:chromosome segregation"/>
    <property type="evidence" value="ECO:0007669"/>
    <property type="project" value="UniProtKB-KW"/>
</dbReference>
<evidence type="ECO:0000256" key="2">
    <source>
        <dbReference type="ARBA" id="ARBA00022908"/>
    </source>
</evidence>
<dbReference type="Pfam" id="PF02899">
    <property type="entry name" value="Phage_int_SAM_1"/>
    <property type="match status" value="1"/>
</dbReference>
<dbReference type="EMBL" id="CP102480">
    <property type="protein sequence ID" value="UUX51322.1"/>
    <property type="molecule type" value="Genomic_DNA"/>
</dbReference>
<dbReference type="InterPro" id="IPR004107">
    <property type="entry name" value="Integrase_SAM-like_N"/>
</dbReference>
<organism evidence="8 9">
    <name type="scientific">Nisaea acidiphila</name>
    <dbReference type="NCBI Taxonomy" id="1862145"/>
    <lineage>
        <taxon>Bacteria</taxon>
        <taxon>Pseudomonadati</taxon>
        <taxon>Pseudomonadota</taxon>
        <taxon>Alphaproteobacteria</taxon>
        <taxon>Rhodospirillales</taxon>
        <taxon>Thalassobaculaceae</taxon>
        <taxon>Nisaea</taxon>
    </lineage>
</organism>
<dbReference type="KEGG" id="naci:NUH88_06405"/>
<gene>
    <name evidence="8" type="ORF">NUH88_06405</name>
</gene>
<accession>A0A9J7AWZ7</accession>
<dbReference type="InterPro" id="IPR002104">
    <property type="entry name" value="Integrase_catalytic"/>
</dbReference>
<proteinExistence type="predicted"/>
<name>A0A9J7AWZ7_9PROT</name>
<dbReference type="InterPro" id="IPR013762">
    <property type="entry name" value="Integrase-like_cat_sf"/>
</dbReference>
<evidence type="ECO:0000256" key="3">
    <source>
        <dbReference type="ARBA" id="ARBA00023125"/>
    </source>
</evidence>